<dbReference type="InterPro" id="IPR023213">
    <property type="entry name" value="CAT-like_dom_sf"/>
</dbReference>
<comment type="caution">
    <text evidence="2">The sequence shown here is derived from an EMBL/GenBank/DDBJ whole genome shotgun (WGS) entry which is preliminary data.</text>
</comment>
<dbReference type="InterPro" id="IPR001242">
    <property type="entry name" value="Condensation_dom"/>
</dbReference>
<protein>
    <recommendedName>
        <fullName evidence="1">Condensation domain-containing protein</fullName>
    </recommendedName>
</protein>
<evidence type="ECO:0000259" key="1">
    <source>
        <dbReference type="Pfam" id="PF00668"/>
    </source>
</evidence>
<keyword evidence="3" id="KW-1185">Reference proteome</keyword>
<name>A0ABS2KQL1_9NOCA</name>
<dbReference type="Proteomes" id="UP000703038">
    <property type="component" value="Unassembled WGS sequence"/>
</dbReference>
<gene>
    <name evidence="2" type="ORF">JOE42_000987</name>
</gene>
<reference evidence="2 3" key="1">
    <citation type="submission" date="2021-01" db="EMBL/GenBank/DDBJ databases">
        <title>Genomics of switchgrass bacterial isolates.</title>
        <authorList>
            <person name="Shade A."/>
        </authorList>
    </citation>
    <scope>NUCLEOTIDE SEQUENCE [LARGE SCALE GENOMIC DNA]</scope>
    <source>
        <strain evidence="2 3">PvP111</strain>
    </source>
</reference>
<dbReference type="SUPFAM" id="SSF52777">
    <property type="entry name" value="CoA-dependent acyltransferases"/>
    <property type="match status" value="2"/>
</dbReference>
<dbReference type="Pfam" id="PF00668">
    <property type="entry name" value="Condensation"/>
    <property type="match status" value="1"/>
</dbReference>
<dbReference type="Gene3D" id="3.30.559.10">
    <property type="entry name" value="Chloramphenicol acetyltransferase-like domain"/>
    <property type="match status" value="1"/>
</dbReference>
<evidence type="ECO:0000313" key="3">
    <source>
        <dbReference type="Proteomes" id="UP000703038"/>
    </source>
</evidence>
<dbReference type="Gene3D" id="3.30.559.30">
    <property type="entry name" value="Nonribosomal peptide synthetase, condensation domain"/>
    <property type="match status" value="1"/>
</dbReference>
<proteinExistence type="predicted"/>
<accession>A0ABS2KQL1</accession>
<organism evidence="2 3">
    <name type="scientific">Rhodococcoides corynebacterioides</name>
    <dbReference type="NCBI Taxonomy" id="53972"/>
    <lineage>
        <taxon>Bacteria</taxon>
        <taxon>Bacillati</taxon>
        <taxon>Actinomycetota</taxon>
        <taxon>Actinomycetes</taxon>
        <taxon>Mycobacteriales</taxon>
        <taxon>Nocardiaceae</taxon>
        <taxon>Rhodococcoides</taxon>
    </lineage>
</organism>
<evidence type="ECO:0000313" key="2">
    <source>
        <dbReference type="EMBL" id="MBM7414254.1"/>
    </source>
</evidence>
<dbReference type="EMBL" id="JAFBBK010000001">
    <property type="protein sequence ID" value="MBM7414254.1"/>
    <property type="molecule type" value="Genomic_DNA"/>
</dbReference>
<feature type="domain" description="Condensation" evidence="1">
    <location>
        <begin position="67"/>
        <end position="369"/>
    </location>
</feature>
<sequence>MIITAMRNWKPAPGELLEWHPVNDARPLVESAPVDPTPPSFLQENHVRGVRAVADRGGTHTAYLGSATEVVGDLDVDALTLAFEQFLLRHEGLQTWFETADGAVVRRRVPPAAARLHAVSAGECSAPDQFLDYVRDRLSRDATPLSWPAVAFGAVARPGGFTLYYGADHAFSDGASQVLVLAELIDLYRAAQSKRAPTDISAWTGSFLDHVAIENERAAAVDADSPELAEWIDVVRAHGGAMPSFPLDLGLAPGETAPVEPIEMDLLGADDTAAFDAACREAGGKFVTGLFAAVAITDHELAGRDDYAGITVLGTRHLGDFALSQGWFCNFAPVTFPVAGAGDFRTLVGRASEAYARTKATAAAPIGKVLQLLFESGIGGAGLASSPHLLSYIDFRWFPGHGSEADDDAILFTGEGRTANASMWFNRDDRHFYLGSQTPATPEAQRQVARYHQHLREVLQTVARNGNRAVGGDACT</sequence>
<dbReference type="RefSeq" id="WP_204867042.1">
    <property type="nucleotide sequence ID" value="NZ_JAFBBK010000001.1"/>
</dbReference>